<dbReference type="InterPro" id="IPR036388">
    <property type="entry name" value="WH-like_DNA-bd_sf"/>
</dbReference>
<dbReference type="GeneID" id="99244832"/>
<organism evidence="4 5">
    <name type="scientific">Haloplanus rallus</name>
    <dbReference type="NCBI Taxonomy" id="1816183"/>
    <lineage>
        <taxon>Archaea</taxon>
        <taxon>Methanobacteriati</taxon>
        <taxon>Methanobacteriota</taxon>
        <taxon>Stenosarchaea group</taxon>
        <taxon>Halobacteria</taxon>
        <taxon>Halobacteriales</taxon>
        <taxon>Haloferacaceae</taxon>
        <taxon>Haloplanus</taxon>
    </lineage>
</organism>
<protein>
    <submittedName>
        <fullName evidence="4">TrmB family transcriptional regulator</fullName>
    </submittedName>
</protein>
<dbReference type="KEGG" id="hra:EI982_02840"/>
<dbReference type="InterPro" id="IPR021586">
    <property type="entry name" value="Tscrpt_reg_TrmB_C"/>
</dbReference>
<evidence type="ECO:0000313" key="5">
    <source>
        <dbReference type="Proteomes" id="UP000428325"/>
    </source>
</evidence>
<dbReference type="SUPFAM" id="SSF46785">
    <property type="entry name" value="Winged helix' DNA-binding domain"/>
    <property type="match status" value="1"/>
</dbReference>
<sequence length="354" mass="38913">MPSDELRSSLTSLDDRFDFGEYEIETYLAVLEHGKLSAGEIADLTDVPQSRVYDTARALAEDGLVEIHETRPMQVVAVDPTESLAGFRSALDDLISALQRQYTEPARDTEAISLVKSKSTILRYLSEILESAEYELLASLSPELVGQFETTLREQREAGIATELLVSPASDVPDPSEFPYTELASTTRERRGVTTPIVAVADGERSVYTTREALADDGDRYGIIFNRSDLGFLVSAFLETVIWTSGRPLATANTTTEFPRQYGTIRRCVEDLQAADGGDLYAAVWGRDVVTGDDRRVTGRVVEVTLEGGYERAALTVDAGDELIEVGGRAAALEDVEAEEIHVGRTPFDDWSDW</sequence>
<dbReference type="Proteomes" id="UP000428325">
    <property type="component" value="Chromosome"/>
</dbReference>
<evidence type="ECO:0000259" key="3">
    <source>
        <dbReference type="Pfam" id="PF11495"/>
    </source>
</evidence>
<dbReference type="Pfam" id="PF01978">
    <property type="entry name" value="TrmB"/>
    <property type="match status" value="1"/>
</dbReference>
<keyword evidence="5" id="KW-1185">Reference proteome</keyword>
<feature type="domain" description="Transcription regulator TrmB N-terminal" evidence="2">
    <location>
        <begin position="16"/>
        <end position="80"/>
    </location>
</feature>
<accession>A0A6B9F0R2</accession>
<dbReference type="CDD" id="cd00090">
    <property type="entry name" value="HTH_ARSR"/>
    <property type="match status" value="1"/>
</dbReference>
<dbReference type="Pfam" id="PF11495">
    <property type="entry name" value="Regulator_TrmB"/>
    <property type="match status" value="1"/>
</dbReference>
<dbReference type="NCBIfam" id="NF047392">
    <property type="entry name" value="TransRegTrmBHalo"/>
    <property type="match status" value="1"/>
</dbReference>
<dbReference type="InterPro" id="IPR036390">
    <property type="entry name" value="WH_DNA-bd_sf"/>
</dbReference>
<dbReference type="OrthoDB" id="30795at2157"/>
<dbReference type="InterPro" id="IPR051797">
    <property type="entry name" value="TrmB-like"/>
</dbReference>
<evidence type="ECO:0000256" key="1">
    <source>
        <dbReference type="ARBA" id="ARBA00007287"/>
    </source>
</evidence>
<gene>
    <name evidence="4" type="ORF">EI982_02840</name>
</gene>
<evidence type="ECO:0000313" key="4">
    <source>
        <dbReference type="EMBL" id="QGX93795.1"/>
    </source>
</evidence>
<dbReference type="EMBL" id="CP034345">
    <property type="protein sequence ID" value="QGX93795.1"/>
    <property type="molecule type" value="Genomic_DNA"/>
</dbReference>
<dbReference type="CDD" id="cd09124">
    <property type="entry name" value="PLDc_like_TrmB_middle"/>
    <property type="match status" value="1"/>
</dbReference>
<dbReference type="InterPro" id="IPR011991">
    <property type="entry name" value="ArsR-like_HTH"/>
</dbReference>
<feature type="domain" description="Transcription regulator TrmB C-terminal" evidence="3">
    <location>
        <begin position="111"/>
        <end position="344"/>
    </location>
</feature>
<evidence type="ECO:0000259" key="2">
    <source>
        <dbReference type="Pfam" id="PF01978"/>
    </source>
</evidence>
<dbReference type="AlphaFoldDB" id="A0A6B9F0R2"/>
<name>A0A6B9F0R2_9EURY</name>
<dbReference type="PANTHER" id="PTHR34293">
    <property type="entry name" value="HTH-TYPE TRANSCRIPTIONAL REGULATOR TRMBL2"/>
    <property type="match status" value="1"/>
</dbReference>
<dbReference type="RefSeq" id="WP_157688031.1">
    <property type="nucleotide sequence ID" value="NZ_CP034345.1"/>
</dbReference>
<reference evidence="4 5" key="1">
    <citation type="submission" date="2018-12" db="EMBL/GenBank/DDBJ databases">
        <title>Complete genome sequence of Haloplanus rallus MBLA0036.</title>
        <authorList>
            <person name="Nam Y.-d."/>
            <person name="Kang J."/>
            <person name="Chung W.-H."/>
            <person name="Park Y.S."/>
        </authorList>
    </citation>
    <scope>NUCLEOTIDE SEQUENCE [LARGE SCALE GENOMIC DNA]</scope>
    <source>
        <strain evidence="4 5">MBLA0036</strain>
    </source>
</reference>
<dbReference type="Gene3D" id="1.10.10.10">
    <property type="entry name" value="Winged helix-like DNA-binding domain superfamily/Winged helix DNA-binding domain"/>
    <property type="match status" value="1"/>
</dbReference>
<proteinExistence type="inferred from homology"/>
<dbReference type="PANTHER" id="PTHR34293:SF1">
    <property type="entry name" value="HTH-TYPE TRANSCRIPTIONAL REGULATOR TRMBL2"/>
    <property type="match status" value="1"/>
</dbReference>
<dbReference type="InterPro" id="IPR002831">
    <property type="entry name" value="Tscrpt_reg_TrmB_N"/>
</dbReference>
<dbReference type="Gene3D" id="2.30.30.690">
    <property type="match status" value="1"/>
</dbReference>
<comment type="similarity">
    <text evidence="1">Belongs to the transcriptional regulator TrmB family.</text>
</comment>
<dbReference type="SUPFAM" id="SSF159071">
    <property type="entry name" value="TrmB C-terminal domain-like"/>
    <property type="match status" value="1"/>
</dbReference>